<feature type="domain" description="Antitoxin FitA-like ribbon-helix-helix" evidence="1">
    <location>
        <begin position="19"/>
        <end position="53"/>
    </location>
</feature>
<reference evidence="3" key="1">
    <citation type="submission" date="2019-04" db="EMBL/GenBank/DDBJ databases">
        <title>Nocardioides xinjiangensis sp. nov.</title>
        <authorList>
            <person name="Liu S."/>
        </authorList>
    </citation>
    <scope>NUCLEOTIDE SEQUENCE [LARGE SCALE GENOMIC DNA]</scope>
    <source>
        <strain evidence="3">18</strain>
    </source>
</reference>
<dbReference type="InterPro" id="IPR010985">
    <property type="entry name" value="Ribbon_hlx_hlx"/>
</dbReference>
<dbReference type="OrthoDB" id="2389872at2"/>
<name>A0A4S8QFU3_9ACTN</name>
<keyword evidence="3" id="KW-1185">Reference proteome</keyword>
<accession>A0A4S8QFU3</accession>
<dbReference type="Gene3D" id="1.10.1220.10">
    <property type="entry name" value="Met repressor-like"/>
    <property type="match status" value="1"/>
</dbReference>
<reference evidence="2 3" key="2">
    <citation type="submission" date="2019-05" db="EMBL/GenBank/DDBJ databases">
        <title>Glycomyces buryatensis sp. nov.</title>
        <authorList>
            <person name="Nikitina E."/>
        </authorList>
    </citation>
    <scope>NUCLEOTIDE SEQUENCE [LARGE SCALE GENOMIC DNA]</scope>
    <source>
        <strain evidence="2 3">18</strain>
    </source>
</reference>
<evidence type="ECO:0000259" key="1">
    <source>
        <dbReference type="Pfam" id="PF22513"/>
    </source>
</evidence>
<organism evidence="2 3">
    <name type="scientific">Glycomyces buryatensis</name>
    <dbReference type="NCBI Taxonomy" id="2570927"/>
    <lineage>
        <taxon>Bacteria</taxon>
        <taxon>Bacillati</taxon>
        <taxon>Actinomycetota</taxon>
        <taxon>Actinomycetes</taxon>
        <taxon>Glycomycetales</taxon>
        <taxon>Glycomycetaceae</taxon>
        <taxon>Glycomyces</taxon>
    </lineage>
</organism>
<dbReference type="InterPro" id="IPR013321">
    <property type="entry name" value="Arc_rbn_hlx_hlx"/>
</dbReference>
<dbReference type="SUPFAM" id="SSF47598">
    <property type="entry name" value="Ribbon-helix-helix"/>
    <property type="match status" value="1"/>
</dbReference>
<dbReference type="AlphaFoldDB" id="A0A4S8QFU3"/>
<gene>
    <name evidence="2" type="ORF">FAB82_00530</name>
</gene>
<dbReference type="Proteomes" id="UP000308760">
    <property type="component" value="Unassembled WGS sequence"/>
</dbReference>
<dbReference type="RefSeq" id="WP_136532575.1">
    <property type="nucleotide sequence ID" value="NZ_STGY01000001.1"/>
</dbReference>
<evidence type="ECO:0000313" key="3">
    <source>
        <dbReference type="Proteomes" id="UP000308760"/>
    </source>
</evidence>
<dbReference type="InterPro" id="IPR053853">
    <property type="entry name" value="FitA-like_RHH"/>
</dbReference>
<dbReference type="GO" id="GO:0006355">
    <property type="term" value="P:regulation of DNA-templated transcription"/>
    <property type="evidence" value="ECO:0007669"/>
    <property type="project" value="InterPro"/>
</dbReference>
<dbReference type="EMBL" id="STGY01000001">
    <property type="protein sequence ID" value="THV43577.1"/>
    <property type="molecule type" value="Genomic_DNA"/>
</dbReference>
<evidence type="ECO:0000313" key="2">
    <source>
        <dbReference type="EMBL" id="THV43577.1"/>
    </source>
</evidence>
<protein>
    <submittedName>
        <fullName evidence="2">Plasmid stabilization protein</fullName>
    </submittedName>
</protein>
<dbReference type="Pfam" id="PF22513">
    <property type="entry name" value="FitA-like_RHH"/>
    <property type="match status" value="1"/>
</dbReference>
<proteinExistence type="predicted"/>
<comment type="caution">
    <text evidence="2">The sequence shown here is derived from an EMBL/GenBank/DDBJ whole genome shotgun (WGS) entry which is preliminary data.</text>
</comment>
<sequence>MVTLTGTRQSGAEPSERAMSIRGIPSEVYERLRVQAALHRTSMEAEARDLLERGTRTQAGPKGGLGTRIHRLFADVGGFDEFEPPARTEKMREVDFSEWE</sequence>